<keyword evidence="2" id="KW-1133">Transmembrane helix</keyword>
<reference evidence="4 5" key="1">
    <citation type="submission" date="2017-06" db="EMBL/GenBank/DDBJ databases">
        <title>Genome of Fusarium nygamai isolate CS10214.</title>
        <authorList>
            <person name="Gardiner D.M."/>
            <person name="Obanor F."/>
            <person name="Kazan K."/>
        </authorList>
    </citation>
    <scope>NUCLEOTIDE SEQUENCE [LARGE SCALE GENOMIC DNA]</scope>
    <source>
        <strain evidence="4 5">CS10214</strain>
    </source>
</reference>
<feature type="chain" id="PRO_5014393208" description="Disintegrin domain-containing protein" evidence="3">
    <location>
        <begin position="16"/>
        <end position="425"/>
    </location>
</feature>
<comment type="caution">
    <text evidence="4">The sequence shown here is derived from an EMBL/GenBank/DDBJ whole genome shotgun (WGS) entry which is preliminary data.</text>
</comment>
<feature type="signal peptide" evidence="3">
    <location>
        <begin position="1"/>
        <end position="15"/>
    </location>
</feature>
<keyword evidence="2" id="KW-0472">Membrane</keyword>
<dbReference type="AlphaFoldDB" id="A0A2K0W4F8"/>
<dbReference type="STRING" id="42673.A0A2K0W4F8"/>
<proteinExistence type="predicted"/>
<name>A0A2K0W4F8_GIBNY</name>
<dbReference type="EMBL" id="MTQA01000130">
    <property type="protein sequence ID" value="PNP77167.1"/>
    <property type="molecule type" value="Genomic_DNA"/>
</dbReference>
<evidence type="ECO:0000256" key="2">
    <source>
        <dbReference type="SAM" id="Phobius"/>
    </source>
</evidence>
<feature type="transmembrane region" description="Helical" evidence="2">
    <location>
        <begin position="252"/>
        <end position="272"/>
    </location>
</feature>
<accession>A0A2K0W4F8</accession>
<evidence type="ECO:0008006" key="6">
    <source>
        <dbReference type="Google" id="ProtNLM"/>
    </source>
</evidence>
<dbReference type="Proteomes" id="UP000236664">
    <property type="component" value="Unassembled WGS sequence"/>
</dbReference>
<evidence type="ECO:0000256" key="3">
    <source>
        <dbReference type="SAM" id="SignalP"/>
    </source>
</evidence>
<evidence type="ECO:0000313" key="4">
    <source>
        <dbReference type="EMBL" id="PNP77167.1"/>
    </source>
</evidence>
<protein>
    <recommendedName>
        <fullName evidence="6">Disintegrin domain-containing protein</fullName>
    </recommendedName>
</protein>
<feature type="region of interest" description="Disordered" evidence="1">
    <location>
        <begin position="403"/>
        <end position="425"/>
    </location>
</feature>
<evidence type="ECO:0000256" key="1">
    <source>
        <dbReference type="SAM" id="MobiDB-lite"/>
    </source>
</evidence>
<gene>
    <name evidence="4" type="ORF">FNYG_09467</name>
</gene>
<sequence length="425" mass="44324">MKLLSCLVFVPLTAAHNPRQYEALQAAPGDLMPRFFIDRSFPLAKRAGDCGSDHHNCRSMWVGAIMLWDTKLIDATGLEIGFADDCCDNDSYCYVNRKGDPKCCPIGSNCSSDSPCSSDAYFCTRTVTRSGTATAQEGCCDRKCPRTSLYLCPSSLGGNCCGYNSECRAGGDCASTRPASRTDLLSPIPSGCTTSQHKCSDGAGCCDNDQECTQVSGEGYCAQATPTESGVTIVDDNDSGGGGLSDGAKAGIGVGVVVGASIIVGGLTWMCLRKRRQRTASRPSASGEGDGSAPPRDAMTDISGSHARSGLTQDYFGPDPAAGPYTEQASSRVTSPGRTAAVPMHAQSPGDIAAPVEIDSANRDGSDLLSPMSSPSIYQTPLSETIDGRFELYGNDSAITPDRSLSIVPTPPQSVAGDVAPKQKP</sequence>
<dbReference type="OrthoDB" id="4499262at2759"/>
<organism evidence="4 5">
    <name type="scientific">Gibberella nygamai</name>
    <name type="common">Bean root rot disease fungus</name>
    <name type="synonym">Fusarium nygamai</name>
    <dbReference type="NCBI Taxonomy" id="42673"/>
    <lineage>
        <taxon>Eukaryota</taxon>
        <taxon>Fungi</taxon>
        <taxon>Dikarya</taxon>
        <taxon>Ascomycota</taxon>
        <taxon>Pezizomycotina</taxon>
        <taxon>Sordariomycetes</taxon>
        <taxon>Hypocreomycetidae</taxon>
        <taxon>Hypocreales</taxon>
        <taxon>Nectriaceae</taxon>
        <taxon>Fusarium</taxon>
        <taxon>Fusarium fujikuroi species complex</taxon>
    </lineage>
</organism>
<keyword evidence="5" id="KW-1185">Reference proteome</keyword>
<keyword evidence="3" id="KW-0732">Signal</keyword>
<feature type="compositionally biased region" description="Polar residues" evidence="1">
    <location>
        <begin position="327"/>
        <end position="337"/>
    </location>
</feature>
<feature type="region of interest" description="Disordered" evidence="1">
    <location>
        <begin position="276"/>
        <end position="345"/>
    </location>
</feature>
<evidence type="ECO:0000313" key="5">
    <source>
        <dbReference type="Proteomes" id="UP000236664"/>
    </source>
</evidence>
<keyword evidence="2" id="KW-0812">Transmembrane</keyword>